<protein>
    <submittedName>
        <fullName evidence="1">Uncharacterized protein</fullName>
    </submittedName>
</protein>
<dbReference type="EMBL" id="BT147530">
    <property type="protein sequence ID" value="AFK47324.1"/>
    <property type="molecule type" value="mRNA"/>
</dbReference>
<accession>I3T482</accession>
<name>I3T482_LOTJA</name>
<proteinExistence type="evidence at transcript level"/>
<evidence type="ECO:0000313" key="1">
    <source>
        <dbReference type="EMBL" id="AFK47324.1"/>
    </source>
</evidence>
<dbReference type="AlphaFoldDB" id="I3T482"/>
<reference evidence="1" key="1">
    <citation type="submission" date="2012-05" db="EMBL/GenBank/DDBJ databases">
        <authorList>
            <person name="Krishnakumar V."/>
            <person name="Cheung F."/>
            <person name="Xiao Y."/>
            <person name="Chan A."/>
            <person name="Moskal W.A."/>
            <person name="Town C.D."/>
        </authorList>
    </citation>
    <scope>NUCLEOTIDE SEQUENCE</scope>
</reference>
<sequence>MQQFSFLFPLDNFKLFFQHTFINFR</sequence>
<organism evidence="1">
    <name type="scientific">Lotus japonicus</name>
    <name type="common">Lotus corniculatus var. japonicus</name>
    <dbReference type="NCBI Taxonomy" id="34305"/>
    <lineage>
        <taxon>Eukaryota</taxon>
        <taxon>Viridiplantae</taxon>
        <taxon>Streptophyta</taxon>
        <taxon>Embryophyta</taxon>
        <taxon>Tracheophyta</taxon>
        <taxon>Spermatophyta</taxon>
        <taxon>Magnoliopsida</taxon>
        <taxon>eudicotyledons</taxon>
        <taxon>Gunneridae</taxon>
        <taxon>Pentapetalae</taxon>
        <taxon>rosids</taxon>
        <taxon>fabids</taxon>
        <taxon>Fabales</taxon>
        <taxon>Fabaceae</taxon>
        <taxon>Papilionoideae</taxon>
        <taxon>50 kb inversion clade</taxon>
        <taxon>NPAAA clade</taxon>
        <taxon>Hologalegina</taxon>
        <taxon>robinioid clade</taxon>
        <taxon>Loteae</taxon>
        <taxon>Lotus</taxon>
    </lineage>
</organism>